<dbReference type="InterPro" id="IPR001841">
    <property type="entry name" value="Znf_RING"/>
</dbReference>
<dbReference type="AlphaFoldDB" id="A0A5B7API0"/>
<protein>
    <recommendedName>
        <fullName evidence="2">RING-type E3 ubiquitin transferase</fullName>
        <ecNumber evidence="2">2.3.2.27</ecNumber>
    </recommendedName>
</protein>
<evidence type="ECO:0000256" key="7">
    <source>
        <dbReference type="ARBA" id="ARBA00022833"/>
    </source>
</evidence>
<evidence type="ECO:0000256" key="2">
    <source>
        <dbReference type="ARBA" id="ARBA00012483"/>
    </source>
</evidence>
<dbReference type="PANTHER" id="PTHR22937">
    <property type="entry name" value="E3 UBIQUITIN-PROTEIN LIGASE RNF165"/>
    <property type="match status" value="1"/>
</dbReference>
<dbReference type="InterPro" id="IPR045191">
    <property type="entry name" value="MBR1/2-like"/>
</dbReference>
<dbReference type="EC" id="2.3.2.27" evidence="2"/>
<keyword evidence="6" id="KW-0833">Ubl conjugation pathway</keyword>
<dbReference type="EMBL" id="GHES01027950">
    <property type="protein sequence ID" value="MPA58509.1"/>
    <property type="molecule type" value="Transcribed_RNA"/>
</dbReference>
<dbReference type="CDD" id="cd16469">
    <property type="entry name" value="RING-H2_RNF24-like"/>
    <property type="match status" value="1"/>
</dbReference>
<dbReference type="PANTHER" id="PTHR22937:SF65">
    <property type="entry name" value="E3 UBIQUITIN-PROTEIN LIGASE ARK2C"/>
    <property type="match status" value="1"/>
</dbReference>
<feature type="region of interest" description="Disordered" evidence="9">
    <location>
        <begin position="325"/>
        <end position="351"/>
    </location>
</feature>
<name>A0A5B7API0_DAVIN</name>
<proteinExistence type="predicted"/>
<accession>A0A5B7API0</accession>
<dbReference type="SUPFAM" id="SSF57850">
    <property type="entry name" value="RING/U-box"/>
    <property type="match status" value="1"/>
</dbReference>
<dbReference type="GO" id="GO:0061630">
    <property type="term" value="F:ubiquitin protein ligase activity"/>
    <property type="evidence" value="ECO:0007669"/>
    <property type="project" value="UniProtKB-EC"/>
</dbReference>
<evidence type="ECO:0000256" key="6">
    <source>
        <dbReference type="ARBA" id="ARBA00022786"/>
    </source>
</evidence>
<evidence type="ECO:0000256" key="8">
    <source>
        <dbReference type="PROSITE-ProRule" id="PRU00175"/>
    </source>
</evidence>
<feature type="compositionally biased region" description="Low complexity" evidence="9">
    <location>
        <begin position="326"/>
        <end position="339"/>
    </location>
</feature>
<feature type="domain" description="RING-type" evidence="10">
    <location>
        <begin position="513"/>
        <end position="555"/>
    </location>
</feature>
<dbReference type="Gene3D" id="3.30.40.10">
    <property type="entry name" value="Zinc/RING finger domain, C3HC4 (zinc finger)"/>
    <property type="match status" value="1"/>
</dbReference>
<evidence type="ECO:0000256" key="4">
    <source>
        <dbReference type="ARBA" id="ARBA00022723"/>
    </source>
</evidence>
<sequence length="566" mass="62490">MSVSRVEDRNFFLGGPDEKVLRAMGHRHFSNSFNTFEMDQGHNQNHLTAEESYYIHMARAVAPENGSFVYPMDNTLRSGVHSASQWNLENRGNEYPSSNFSMEAPHLQPSFSGPSYDPFPHSSLAGNLHLTPENNIGHAHSSYHNRHTIHEIEGGLLDPTMGSGRGPFKRKSPGVSVASEGGSTSRFYTPGSSSGSSELLLEKPTPGYQYIPSGPIGLPQYRSGSLSIAGEDSLRNVRSRSRIDLAANPTRTQLSSYSYHYHSTTNPTNYSGAVDLTNMNATTRQLNTIPLSTAAHGMIQTSDTNGLNHETNQFHFMRGSAAGGYHHNSISSGNPISSSHHLHGPPTQAAREGFSNYSQRTLPSYSDSLSYPRLGHEAASSENSLQSLSETYSSRYSRSSSAGGWRNSYRNGRSRISIERLQSISTAVDAHDRMGSEAFMMVDRSSLYGGSRNLYDQYRDMRLDVDTMSYEELLDLGESIGNVNTGLSEDNISNSLMETIYRPSDQNLEEGSCAICLEEYKNEEEVGTVKNCGHNYHVGCIRKWLLMKNVCPICKTPALKDCLTEE</sequence>
<evidence type="ECO:0000256" key="1">
    <source>
        <dbReference type="ARBA" id="ARBA00000900"/>
    </source>
</evidence>
<keyword evidence="4" id="KW-0479">Metal-binding</keyword>
<dbReference type="SMART" id="SM00184">
    <property type="entry name" value="RING"/>
    <property type="match status" value="1"/>
</dbReference>
<evidence type="ECO:0000256" key="3">
    <source>
        <dbReference type="ARBA" id="ARBA00022679"/>
    </source>
</evidence>
<dbReference type="PROSITE" id="PS50089">
    <property type="entry name" value="ZF_RING_2"/>
    <property type="match status" value="1"/>
</dbReference>
<feature type="region of interest" description="Disordered" evidence="9">
    <location>
        <begin position="162"/>
        <end position="206"/>
    </location>
</feature>
<evidence type="ECO:0000256" key="5">
    <source>
        <dbReference type="ARBA" id="ARBA00022771"/>
    </source>
</evidence>
<gene>
    <name evidence="11" type="ORF">Din_027950</name>
</gene>
<dbReference type="InterPro" id="IPR013083">
    <property type="entry name" value="Znf_RING/FYVE/PHD"/>
</dbReference>
<keyword evidence="5 8" id="KW-0863">Zinc-finger</keyword>
<reference evidence="11" key="1">
    <citation type="submission" date="2019-08" db="EMBL/GenBank/DDBJ databases">
        <title>Reference gene set and small RNA set construction with multiple tissues from Davidia involucrata Baill.</title>
        <authorList>
            <person name="Yang H."/>
            <person name="Zhou C."/>
            <person name="Li G."/>
            <person name="Wang J."/>
            <person name="Gao P."/>
            <person name="Wang M."/>
            <person name="Wang R."/>
            <person name="Zhao Y."/>
        </authorList>
    </citation>
    <scope>NUCLEOTIDE SEQUENCE</scope>
    <source>
        <tissue evidence="11">Mixed with DoveR01_LX</tissue>
    </source>
</reference>
<evidence type="ECO:0000256" key="9">
    <source>
        <dbReference type="SAM" id="MobiDB-lite"/>
    </source>
</evidence>
<keyword evidence="7" id="KW-0862">Zinc</keyword>
<keyword evidence="3" id="KW-0808">Transferase</keyword>
<organism evidence="11">
    <name type="scientific">Davidia involucrata</name>
    <name type="common">Dove tree</name>
    <dbReference type="NCBI Taxonomy" id="16924"/>
    <lineage>
        <taxon>Eukaryota</taxon>
        <taxon>Viridiplantae</taxon>
        <taxon>Streptophyta</taxon>
        <taxon>Embryophyta</taxon>
        <taxon>Tracheophyta</taxon>
        <taxon>Spermatophyta</taxon>
        <taxon>Magnoliopsida</taxon>
        <taxon>eudicotyledons</taxon>
        <taxon>Gunneridae</taxon>
        <taxon>Pentapetalae</taxon>
        <taxon>asterids</taxon>
        <taxon>Cornales</taxon>
        <taxon>Nyssaceae</taxon>
        <taxon>Davidia</taxon>
    </lineage>
</organism>
<evidence type="ECO:0000259" key="10">
    <source>
        <dbReference type="PROSITE" id="PS50089"/>
    </source>
</evidence>
<dbReference type="GO" id="GO:0008270">
    <property type="term" value="F:zinc ion binding"/>
    <property type="evidence" value="ECO:0007669"/>
    <property type="project" value="UniProtKB-KW"/>
</dbReference>
<comment type="catalytic activity">
    <reaction evidence="1">
        <text>S-ubiquitinyl-[E2 ubiquitin-conjugating enzyme]-L-cysteine + [acceptor protein]-L-lysine = [E2 ubiquitin-conjugating enzyme]-L-cysteine + N(6)-ubiquitinyl-[acceptor protein]-L-lysine.</text>
        <dbReference type="EC" id="2.3.2.27"/>
    </reaction>
</comment>
<dbReference type="Pfam" id="PF13639">
    <property type="entry name" value="zf-RING_2"/>
    <property type="match status" value="1"/>
</dbReference>
<evidence type="ECO:0000313" key="11">
    <source>
        <dbReference type="EMBL" id="MPA58509.1"/>
    </source>
</evidence>
<dbReference type="FunFam" id="3.30.40.10:FF:000538">
    <property type="entry name" value="E3 ubiquitin-protein ligase MBR2 isoform A"/>
    <property type="match status" value="1"/>
</dbReference>